<proteinExistence type="inferred from homology"/>
<dbReference type="EC" id="2.8.1.1" evidence="3"/>
<dbReference type="PROSITE" id="PS50206">
    <property type="entry name" value="RHODANESE_3"/>
    <property type="match status" value="1"/>
</dbReference>
<comment type="catalytic activity">
    <reaction evidence="3">
        <text>thiosulfate + hydrogen cyanide = thiocyanate + sulfite + 2 H(+)</text>
        <dbReference type="Rhea" id="RHEA:16881"/>
        <dbReference type="ChEBI" id="CHEBI:15378"/>
        <dbReference type="ChEBI" id="CHEBI:17359"/>
        <dbReference type="ChEBI" id="CHEBI:18022"/>
        <dbReference type="ChEBI" id="CHEBI:18407"/>
        <dbReference type="ChEBI" id="CHEBI:33542"/>
        <dbReference type="EC" id="2.8.1.1"/>
    </reaction>
</comment>
<reference evidence="5 6" key="1">
    <citation type="submission" date="2020-08" db="EMBL/GenBank/DDBJ databases">
        <title>Oceanospirillum sp. nov. isolated from marine sediment.</title>
        <authorList>
            <person name="Ji X."/>
        </authorList>
    </citation>
    <scope>NUCLEOTIDE SEQUENCE [LARGE SCALE GENOMIC DNA]</scope>
    <source>
        <strain evidence="5 6">D5</strain>
    </source>
</reference>
<evidence type="ECO:0000313" key="6">
    <source>
        <dbReference type="Proteomes" id="UP000565262"/>
    </source>
</evidence>
<dbReference type="SUPFAM" id="SSF52821">
    <property type="entry name" value="Rhodanese/Cell cycle control phosphatase"/>
    <property type="match status" value="1"/>
</dbReference>
<dbReference type="AlphaFoldDB" id="A0A839IJW9"/>
<evidence type="ECO:0000256" key="2">
    <source>
        <dbReference type="ARBA" id="ARBA00022679"/>
    </source>
</evidence>
<sequence>MSFQFINPDELNTRIENQDPVVIVDIRDPNSFAMGRITSAQALNNDNVQQFIENTDKSLPVIVCCYHGNSSQGAAQVLFEQGFTDVYSLNGGYEIWKNSYPALCES</sequence>
<dbReference type="SMART" id="SM00450">
    <property type="entry name" value="RHOD"/>
    <property type="match status" value="1"/>
</dbReference>
<dbReference type="InterPro" id="IPR001763">
    <property type="entry name" value="Rhodanese-like_dom"/>
</dbReference>
<comment type="caution">
    <text evidence="5">The sequence shown here is derived from an EMBL/GenBank/DDBJ whole genome shotgun (WGS) entry which is preliminary data.</text>
</comment>
<dbReference type="Proteomes" id="UP000565262">
    <property type="component" value="Unassembled WGS sequence"/>
</dbReference>
<comment type="function">
    <text evidence="3">Transferase that catalyzes the transfer of sulfur from thiosulfate to thiophilic acceptors such as cyanide or dithiols. May function in a CysM-independent thiosulfate assimilation pathway by catalyzing the conversion of thiosulfate to sulfite, which can then be used for L-cysteine biosynthesis.</text>
</comment>
<evidence type="ECO:0000256" key="1">
    <source>
        <dbReference type="ARBA" id="ARBA00022490"/>
    </source>
</evidence>
<comment type="catalytic activity">
    <reaction evidence="3">
        <text>thiosulfate + [thioredoxin]-dithiol = [thioredoxin]-disulfide + hydrogen sulfide + sulfite + 2 H(+)</text>
        <dbReference type="Rhea" id="RHEA:83859"/>
        <dbReference type="Rhea" id="RHEA-COMP:10698"/>
        <dbReference type="Rhea" id="RHEA-COMP:10700"/>
        <dbReference type="ChEBI" id="CHEBI:15378"/>
        <dbReference type="ChEBI" id="CHEBI:17359"/>
        <dbReference type="ChEBI" id="CHEBI:29919"/>
        <dbReference type="ChEBI" id="CHEBI:29950"/>
        <dbReference type="ChEBI" id="CHEBI:33542"/>
        <dbReference type="ChEBI" id="CHEBI:50058"/>
    </reaction>
</comment>
<dbReference type="InterPro" id="IPR036873">
    <property type="entry name" value="Rhodanese-like_dom_sf"/>
</dbReference>
<accession>A0A839IJW9</accession>
<dbReference type="InterPro" id="IPR050229">
    <property type="entry name" value="GlpE_sulfurtransferase"/>
</dbReference>
<evidence type="ECO:0000256" key="3">
    <source>
        <dbReference type="HAMAP-Rule" id="MF_01009"/>
    </source>
</evidence>
<keyword evidence="6" id="KW-1185">Reference proteome</keyword>
<dbReference type="GO" id="GO:0004792">
    <property type="term" value="F:thiosulfate-cyanide sulfurtransferase activity"/>
    <property type="evidence" value="ECO:0007669"/>
    <property type="project" value="UniProtKB-UniRule"/>
</dbReference>
<dbReference type="PANTHER" id="PTHR43031">
    <property type="entry name" value="FAD-DEPENDENT OXIDOREDUCTASE"/>
    <property type="match status" value="1"/>
</dbReference>
<dbReference type="NCBIfam" id="NF001195">
    <property type="entry name" value="PRK00162.1"/>
    <property type="match status" value="1"/>
</dbReference>
<dbReference type="Gene3D" id="3.40.250.10">
    <property type="entry name" value="Rhodanese-like domain"/>
    <property type="match status" value="1"/>
</dbReference>
<dbReference type="Pfam" id="PF00581">
    <property type="entry name" value="Rhodanese"/>
    <property type="match status" value="1"/>
</dbReference>
<dbReference type="EMBL" id="JACJFM010000001">
    <property type="protein sequence ID" value="MBB1485228.1"/>
    <property type="molecule type" value="Genomic_DNA"/>
</dbReference>
<dbReference type="RefSeq" id="WP_182807000.1">
    <property type="nucleotide sequence ID" value="NZ_JACJFM010000001.1"/>
</dbReference>
<feature type="active site" description="Cysteine persulfide intermediate" evidence="3">
    <location>
        <position position="65"/>
    </location>
</feature>
<protein>
    <recommendedName>
        <fullName evidence="3">Thiosulfate sulfurtransferase GlpE</fullName>
        <ecNumber evidence="3">2.8.1.1</ecNumber>
    </recommendedName>
</protein>
<organism evidence="5 6">
    <name type="scientific">Oceanospirillum sediminis</name>
    <dbReference type="NCBI Taxonomy" id="2760088"/>
    <lineage>
        <taxon>Bacteria</taxon>
        <taxon>Pseudomonadati</taxon>
        <taxon>Pseudomonadota</taxon>
        <taxon>Gammaproteobacteria</taxon>
        <taxon>Oceanospirillales</taxon>
        <taxon>Oceanospirillaceae</taxon>
        <taxon>Oceanospirillum</taxon>
    </lineage>
</organism>
<evidence type="ECO:0000313" key="5">
    <source>
        <dbReference type="EMBL" id="MBB1485228.1"/>
    </source>
</evidence>
<dbReference type="CDD" id="cd01444">
    <property type="entry name" value="GlpE_ST"/>
    <property type="match status" value="1"/>
</dbReference>
<dbReference type="GO" id="GO:0005737">
    <property type="term" value="C:cytoplasm"/>
    <property type="evidence" value="ECO:0007669"/>
    <property type="project" value="UniProtKB-SubCell"/>
</dbReference>
<keyword evidence="2 3" id="KW-0808">Transferase</keyword>
<name>A0A839IJW9_9GAMM</name>
<evidence type="ECO:0000259" key="4">
    <source>
        <dbReference type="PROSITE" id="PS50206"/>
    </source>
</evidence>
<comment type="subcellular location">
    <subcellularLocation>
        <location evidence="3">Cytoplasm</location>
    </subcellularLocation>
</comment>
<dbReference type="HAMAP" id="MF_01009">
    <property type="entry name" value="Thiosulf_sulfurtr"/>
    <property type="match status" value="1"/>
</dbReference>
<dbReference type="InterPro" id="IPR023695">
    <property type="entry name" value="Thiosulf_sulfurTrfase"/>
</dbReference>
<dbReference type="PANTHER" id="PTHR43031:SF6">
    <property type="entry name" value="THIOSULFATE SULFURTRANSFERASE GLPE"/>
    <property type="match status" value="1"/>
</dbReference>
<gene>
    <name evidence="3 5" type="primary">glpE</name>
    <name evidence="5" type="ORF">H4O21_01155</name>
</gene>
<keyword evidence="1 3" id="KW-0963">Cytoplasm</keyword>
<feature type="domain" description="Rhodanese" evidence="4">
    <location>
        <begin position="17"/>
        <end position="105"/>
    </location>
</feature>
<comment type="similarity">
    <text evidence="3">Belongs to the GlpE family.</text>
</comment>